<sequence length="62" mass="7198">MKVENGIRILAGTMILISLFLTIYVSHYFVWFTVFIGFNLIQSGFTGFCPPRRWLLKLGLKE</sequence>
<dbReference type="KEGG" id="vck:PG915_23210"/>
<organism evidence="3">
    <name type="scientific">Vibrio chaetopteri</name>
    <dbReference type="NCBI Taxonomy" id="3016528"/>
    <lineage>
        <taxon>Bacteria</taxon>
        <taxon>Pseudomonadati</taxon>
        <taxon>Pseudomonadota</taxon>
        <taxon>Gammaproteobacteria</taxon>
        <taxon>Vibrionales</taxon>
        <taxon>Vibrionaceae</taxon>
        <taxon>Vibrio</taxon>
    </lineage>
</organism>
<evidence type="ECO:0000259" key="2">
    <source>
        <dbReference type="Pfam" id="PF11127"/>
    </source>
</evidence>
<dbReference type="Pfam" id="PF11127">
    <property type="entry name" value="YgaP-like_TM"/>
    <property type="match status" value="1"/>
</dbReference>
<dbReference type="Gene3D" id="6.10.140.1340">
    <property type="match status" value="1"/>
</dbReference>
<feature type="transmembrane region" description="Helical" evidence="1">
    <location>
        <begin position="7"/>
        <end position="25"/>
    </location>
</feature>
<evidence type="ECO:0000256" key="1">
    <source>
        <dbReference type="SAM" id="Phobius"/>
    </source>
</evidence>
<accession>A0AAU8BNA0</accession>
<dbReference type="InterPro" id="IPR021309">
    <property type="entry name" value="YgaP-like_TM"/>
</dbReference>
<feature type="domain" description="Inner membrane protein YgaP-like transmembrane" evidence="2">
    <location>
        <begin position="3"/>
        <end position="55"/>
    </location>
</feature>
<keyword evidence="1" id="KW-0812">Transmembrane</keyword>
<reference evidence="3" key="1">
    <citation type="submission" date="2023-01" db="EMBL/GenBank/DDBJ databases">
        <title>Vibrio sp. CB1-14 genome sequencing.</title>
        <authorList>
            <person name="Otstavnykh N."/>
            <person name="Isaeva M."/>
            <person name="Meleshko D."/>
        </authorList>
    </citation>
    <scope>NUCLEOTIDE SEQUENCE</scope>
    <source>
        <strain evidence="3">CB1-14</strain>
    </source>
</reference>
<proteinExistence type="predicted"/>
<dbReference type="AlphaFoldDB" id="A0AAU8BNA0"/>
<evidence type="ECO:0000313" key="3">
    <source>
        <dbReference type="EMBL" id="XCD18185.1"/>
    </source>
</evidence>
<gene>
    <name evidence="3" type="ORF">PG915_23210</name>
</gene>
<keyword evidence="1" id="KW-1133">Transmembrane helix</keyword>
<name>A0AAU8BNA0_9VIBR</name>
<protein>
    <submittedName>
        <fullName evidence="3">DUF2892 domain-containing protein</fullName>
    </submittedName>
</protein>
<keyword evidence="1" id="KW-0472">Membrane</keyword>
<dbReference type="EMBL" id="CP115921">
    <property type="protein sequence ID" value="XCD18185.1"/>
    <property type="molecule type" value="Genomic_DNA"/>
</dbReference>
<dbReference type="RefSeq" id="WP_353499333.1">
    <property type="nucleotide sequence ID" value="NZ_CP115921.1"/>
</dbReference>